<evidence type="ECO:0000256" key="3">
    <source>
        <dbReference type="ARBA" id="ARBA00022602"/>
    </source>
</evidence>
<comment type="subunit">
    <text evidence="2">Heterodimer of an alpha and a beta subunit.</text>
</comment>
<name>A0A6U3TTQ5_9STRA</name>
<evidence type="ECO:0000256" key="4">
    <source>
        <dbReference type="ARBA" id="ARBA00022679"/>
    </source>
</evidence>
<keyword evidence="3 9" id="KW-0637">Prenyltransferase</keyword>
<dbReference type="FunFam" id="1.50.10.20:FF:000012">
    <property type="entry name" value="Geranylgeranyl transferase type-2 subunit beta"/>
    <property type="match status" value="1"/>
</dbReference>
<comment type="cofactor">
    <cofactor evidence="9">
        <name>Zn(2+)</name>
        <dbReference type="ChEBI" id="CHEBI:29105"/>
    </cofactor>
    <text evidence="9">Binds 1 zinc ion per subunit.</text>
</comment>
<sequence>MSTATEKEDNDTLSNLPPFYDNLHKTYITSLASKIDKPTSYEGAVMEHLRMSGVYWSITALSLIRSPQEVDELMGLTTTPTTSQDDKRPSIVDWVFACYDKDSGGFGGNIGHDGHLLYTLSALQILAIANKLDDERLNVEKVSQFIAQLQQPDGSFAGDGWGEIDTRFSYCALSALAILQKLPSPEETDGIVDVKKAAEYVASCKNFDGGFGCVPGAESHAGQIFCCVGALSIAQSLHLLDADLLSWWLAERQCDSGGLNGRPEKQADVCYSWWILSALSILGKVPWISTDKLGGFILQCQDEEDGGIADRPGNMPDVFHTFFGIAGLSLIGYLNRVRIDGEEDEEERRVYRKIDPVYALPTDVVERLGLSGQIMSRDVGKSKEEDEINERLKMYCVLKDKDEKKGLS</sequence>
<evidence type="ECO:0000259" key="10">
    <source>
        <dbReference type="Pfam" id="PF00432"/>
    </source>
</evidence>
<dbReference type="SUPFAM" id="SSF48239">
    <property type="entry name" value="Terpenoid cyclases/Protein prenyltransferases"/>
    <property type="match status" value="1"/>
</dbReference>
<evidence type="ECO:0000256" key="9">
    <source>
        <dbReference type="RuleBase" id="RU365076"/>
    </source>
</evidence>
<accession>A0A6U3TTQ5</accession>
<proteinExistence type="inferred from homology"/>
<evidence type="ECO:0000256" key="1">
    <source>
        <dbReference type="ARBA" id="ARBA00010497"/>
    </source>
</evidence>
<dbReference type="PANTHER" id="PTHR11774:SF11">
    <property type="entry name" value="GERANYLGERANYL TRANSFERASE TYPE-2 SUBUNIT BETA"/>
    <property type="match status" value="1"/>
</dbReference>
<evidence type="ECO:0000256" key="5">
    <source>
        <dbReference type="ARBA" id="ARBA00022723"/>
    </source>
</evidence>
<evidence type="ECO:0000256" key="2">
    <source>
        <dbReference type="ARBA" id="ARBA00011355"/>
    </source>
</evidence>
<dbReference type="GO" id="GO:0046872">
    <property type="term" value="F:metal ion binding"/>
    <property type="evidence" value="ECO:0007669"/>
    <property type="project" value="UniProtKB-KW"/>
</dbReference>
<gene>
    <name evidence="11" type="ORF">DBRI1063_LOCUS12449</name>
</gene>
<dbReference type="Pfam" id="PF00432">
    <property type="entry name" value="Prenyltrans"/>
    <property type="match status" value="1"/>
</dbReference>
<keyword evidence="5 9" id="KW-0479">Metal-binding</keyword>
<dbReference type="AlphaFoldDB" id="A0A6U3TTQ5"/>
<dbReference type="InterPro" id="IPR045089">
    <property type="entry name" value="PGGT1B-like"/>
</dbReference>
<protein>
    <recommendedName>
        <fullName evidence="9">Geranylgeranyl transferase type-2 subunit beta</fullName>
        <ecNumber evidence="9">2.5.1.60</ecNumber>
    </recommendedName>
</protein>
<dbReference type="Gene3D" id="1.50.10.20">
    <property type="match status" value="1"/>
</dbReference>
<evidence type="ECO:0000256" key="6">
    <source>
        <dbReference type="ARBA" id="ARBA00022737"/>
    </source>
</evidence>
<evidence type="ECO:0000256" key="7">
    <source>
        <dbReference type="ARBA" id="ARBA00022833"/>
    </source>
</evidence>
<reference evidence="11" key="1">
    <citation type="submission" date="2021-01" db="EMBL/GenBank/DDBJ databases">
        <authorList>
            <person name="Corre E."/>
            <person name="Pelletier E."/>
            <person name="Niang G."/>
            <person name="Scheremetjew M."/>
            <person name="Finn R."/>
            <person name="Kale V."/>
            <person name="Holt S."/>
            <person name="Cochrane G."/>
            <person name="Meng A."/>
            <person name="Brown T."/>
            <person name="Cohen L."/>
        </authorList>
    </citation>
    <scope>NUCLEOTIDE SEQUENCE</scope>
    <source>
        <strain evidence="11">Pop2</strain>
    </source>
</reference>
<dbReference type="EMBL" id="HBGN01019567">
    <property type="protein sequence ID" value="CAD9332702.1"/>
    <property type="molecule type" value="Transcribed_RNA"/>
</dbReference>
<dbReference type="GO" id="GO:0005968">
    <property type="term" value="C:Rab-protein geranylgeranyltransferase complex"/>
    <property type="evidence" value="ECO:0007669"/>
    <property type="project" value="UniProtKB-UniRule"/>
</dbReference>
<comment type="similarity">
    <text evidence="1 9">Belongs to the protein prenyltransferase subunit beta family.</text>
</comment>
<dbReference type="PANTHER" id="PTHR11774">
    <property type="entry name" value="GERANYLGERANYL TRANSFERASE TYPE BETA SUBUNIT"/>
    <property type="match status" value="1"/>
</dbReference>
<organism evidence="11">
    <name type="scientific">Ditylum brightwellii</name>
    <dbReference type="NCBI Taxonomy" id="49249"/>
    <lineage>
        <taxon>Eukaryota</taxon>
        <taxon>Sar</taxon>
        <taxon>Stramenopiles</taxon>
        <taxon>Ochrophyta</taxon>
        <taxon>Bacillariophyta</taxon>
        <taxon>Mediophyceae</taxon>
        <taxon>Lithodesmiophycidae</taxon>
        <taxon>Lithodesmiales</taxon>
        <taxon>Lithodesmiaceae</taxon>
        <taxon>Ditylum</taxon>
    </lineage>
</organism>
<dbReference type="InterPro" id="IPR026873">
    <property type="entry name" value="Ptb1"/>
</dbReference>
<keyword evidence="6" id="KW-0677">Repeat</keyword>
<keyword evidence="4 9" id="KW-0808">Transferase</keyword>
<keyword evidence="7 9" id="KW-0862">Zinc</keyword>
<dbReference type="InterPro" id="IPR008930">
    <property type="entry name" value="Terpenoid_cyclase/PrenylTrfase"/>
</dbReference>
<feature type="domain" description="Prenyltransferase alpha-alpha toroid" evidence="10">
    <location>
        <begin position="22"/>
        <end position="359"/>
    </location>
</feature>
<evidence type="ECO:0000256" key="8">
    <source>
        <dbReference type="ARBA" id="ARBA00047658"/>
    </source>
</evidence>
<dbReference type="InterPro" id="IPR001330">
    <property type="entry name" value="Prenyltrans"/>
</dbReference>
<dbReference type="GO" id="GO:0004663">
    <property type="term" value="F:Rab geranylgeranyltransferase activity"/>
    <property type="evidence" value="ECO:0007669"/>
    <property type="project" value="UniProtKB-UniRule"/>
</dbReference>
<comment type="function">
    <text evidence="9">Catalyzes the transfer of a geranylgeranyl moiety from geranylgeranyl diphosphate to both cysteines of proteins with the C-terminal sequence -XXCC, -XCXC and -CCXX.</text>
</comment>
<dbReference type="EC" id="2.5.1.60" evidence="9"/>
<evidence type="ECO:0000313" key="11">
    <source>
        <dbReference type="EMBL" id="CAD9332702.1"/>
    </source>
</evidence>
<dbReference type="CDD" id="cd02894">
    <property type="entry name" value="GGTase-II"/>
    <property type="match status" value="1"/>
</dbReference>
<comment type="catalytic activity">
    <reaction evidence="8 9">
        <text>geranylgeranyl diphosphate + L-cysteinyl-[protein] = S-geranylgeranyl-L-cysteinyl-[protein] + diphosphate</text>
        <dbReference type="Rhea" id="RHEA:21240"/>
        <dbReference type="Rhea" id="RHEA-COMP:10131"/>
        <dbReference type="Rhea" id="RHEA-COMP:11537"/>
        <dbReference type="ChEBI" id="CHEBI:29950"/>
        <dbReference type="ChEBI" id="CHEBI:33019"/>
        <dbReference type="ChEBI" id="CHEBI:57533"/>
        <dbReference type="ChEBI" id="CHEBI:86021"/>
        <dbReference type="EC" id="2.5.1.60"/>
    </reaction>
</comment>
<dbReference type="GO" id="GO:0072657">
    <property type="term" value="P:protein localization to membrane"/>
    <property type="evidence" value="ECO:0007669"/>
    <property type="project" value="UniProtKB-ARBA"/>
</dbReference>